<dbReference type="SMART" id="SM00460">
    <property type="entry name" value="TGc"/>
    <property type="match status" value="1"/>
</dbReference>
<dbReference type="InterPro" id="IPR002931">
    <property type="entry name" value="Transglutaminase-like"/>
</dbReference>
<dbReference type="RefSeq" id="WP_108380914.1">
    <property type="nucleotide sequence ID" value="NZ_CP028858.1"/>
</dbReference>
<evidence type="ECO:0000259" key="3">
    <source>
        <dbReference type="SMART" id="SM00460"/>
    </source>
</evidence>
<keyword evidence="2" id="KW-0812">Transmembrane</keyword>
<dbReference type="InterPro" id="IPR021878">
    <property type="entry name" value="TgpA_N"/>
</dbReference>
<evidence type="ECO:0000313" key="4">
    <source>
        <dbReference type="EMBL" id="AWB26545.1"/>
    </source>
</evidence>
<reference evidence="4 5" key="1">
    <citation type="submission" date="2018-04" db="EMBL/GenBank/DDBJ databases">
        <title>Halococcoides cellulosivorans gen. nov., sp. nov., an extremely halophilic cellulose-utilizing haloarchaeon from hypersaline lakes.</title>
        <authorList>
            <person name="Sorokin D.Y."/>
            <person name="Toshchakov S.V."/>
            <person name="Samarov N.I."/>
            <person name="Korzhenkov A."/>
            <person name="Kublanov I.V."/>
        </authorList>
    </citation>
    <scope>NUCLEOTIDE SEQUENCE [LARGE SCALE GENOMIC DNA]</scope>
    <source>
        <strain evidence="4 5">HArcel1</strain>
    </source>
</reference>
<dbReference type="KEGG" id="harc:HARCEL1_01870"/>
<gene>
    <name evidence="4" type="ORF">HARCEL1_01870</name>
</gene>
<feature type="transmembrane region" description="Helical" evidence="2">
    <location>
        <begin position="12"/>
        <end position="31"/>
    </location>
</feature>
<feature type="compositionally biased region" description="Basic and acidic residues" evidence="1">
    <location>
        <begin position="522"/>
        <end position="531"/>
    </location>
</feature>
<feature type="transmembrane region" description="Helical" evidence="2">
    <location>
        <begin position="69"/>
        <end position="86"/>
    </location>
</feature>
<feature type="transmembrane region" description="Helical" evidence="2">
    <location>
        <begin position="195"/>
        <end position="221"/>
    </location>
</feature>
<feature type="region of interest" description="Disordered" evidence="1">
    <location>
        <begin position="225"/>
        <end position="244"/>
    </location>
</feature>
<dbReference type="SUPFAM" id="SSF54001">
    <property type="entry name" value="Cysteine proteinases"/>
    <property type="match status" value="1"/>
</dbReference>
<keyword evidence="2" id="KW-1133">Transmembrane helix</keyword>
<feature type="transmembrane region" description="Helical" evidence="2">
    <location>
        <begin position="165"/>
        <end position="183"/>
    </location>
</feature>
<organism evidence="4 5">
    <name type="scientific">Halococcoides cellulosivorans</name>
    <dbReference type="NCBI Taxonomy" id="1679096"/>
    <lineage>
        <taxon>Archaea</taxon>
        <taxon>Methanobacteriati</taxon>
        <taxon>Methanobacteriota</taxon>
        <taxon>Stenosarchaea group</taxon>
        <taxon>Halobacteria</taxon>
        <taxon>Halobacteriales</taxon>
        <taxon>Haloarculaceae</taxon>
        <taxon>Halococcoides</taxon>
    </lineage>
</organism>
<dbReference type="Pfam" id="PF01841">
    <property type="entry name" value="Transglut_core"/>
    <property type="match status" value="1"/>
</dbReference>
<evidence type="ECO:0000256" key="2">
    <source>
        <dbReference type="SAM" id="Phobius"/>
    </source>
</evidence>
<feature type="compositionally biased region" description="Polar residues" evidence="1">
    <location>
        <begin position="225"/>
        <end position="234"/>
    </location>
</feature>
<feature type="transmembrane region" description="Helical" evidence="2">
    <location>
        <begin position="43"/>
        <end position="62"/>
    </location>
</feature>
<keyword evidence="2" id="KW-0472">Membrane</keyword>
<sequence length="737" mass="77711">MIERPTRVDWLGYLGAALMLGAFVAVLGHFVDVVAVPGELTSGSTRFYLIVAAAIVAGTVLARVVSIRIAVPLGLALFAGGLWWYLQTIDAGAIDTGEQIGYVAAMAAGQSVLDIQSLETWILGVTPAPVFLGWYLTVRGRYVESAVVGTIAVGTVVLTGDAGHAITLLATIGGLALLAAAAIDHHDGSLSDGASVATIAGIVVIATLSVSIVPASGAYVVSPTTGVQESTDSDPGSLDGGLHPGGDRLAVQGSVSLSPEVLFSVRSDRASYWRTGSYDTYTGGGWIRRSNAAERYLTPPEGASQSVIQEYRIQRRMNAMPAVWRPIALDNETYVLTDGQGGLVPREPLDAGDSYRLQSAAPAATNAQLQAADGPVPADIAGTYQQLPDSTPDRVAERTDRVTANAETPYETAVAIERYLESSNDYSLSVSRPRTNVADSFLFEMDAGYCTYFATTMAVMLRTQDIPARMVTGYGTGQRVGPDEWVVRGQNAHAWVEVYLSGVGWVRFDPTPSGPRTSTAENRLEAAREEGAPNVDLNDSVEGEWTPSAPETTADPSDAPQTTIPPAPQAVIDAPITPGSGLTATTETPAAGNDGDGGDWWLWLIGFGGLAVGVRQSGLAGAGYRLVWLVHQPRSEPAADVERAFERTMALLAAAHRPRRPAEPVADYLDSVGADEAARRVAAIRERSHYGGQVERARADEARAAAGSVRRAVGIRTLVTAALWPVIALLPWSPDSV</sequence>
<name>A0A2R4WYC9_9EURY</name>
<accession>A0A2R4WYC9</accession>
<dbReference type="InterPro" id="IPR052901">
    <property type="entry name" value="Bact_TGase-like"/>
</dbReference>
<evidence type="ECO:0000256" key="1">
    <source>
        <dbReference type="SAM" id="MobiDB-lite"/>
    </source>
</evidence>
<evidence type="ECO:0000313" key="5">
    <source>
        <dbReference type="Proteomes" id="UP000244727"/>
    </source>
</evidence>
<dbReference type="EMBL" id="CP028858">
    <property type="protein sequence ID" value="AWB26545.1"/>
    <property type="molecule type" value="Genomic_DNA"/>
</dbReference>
<feature type="domain" description="Transglutaminase-like" evidence="3">
    <location>
        <begin position="442"/>
        <end position="512"/>
    </location>
</feature>
<dbReference type="Proteomes" id="UP000244727">
    <property type="component" value="Chromosome"/>
</dbReference>
<dbReference type="PANTHER" id="PTHR42736:SF1">
    <property type="entry name" value="PROTEIN-GLUTAMINE GAMMA-GLUTAMYLTRANSFERASE"/>
    <property type="match status" value="1"/>
</dbReference>
<protein>
    <submittedName>
        <fullName evidence="4">Transglutaminase</fullName>
    </submittedName>
</protein>
<dbReference type="GeneID" id="36511215"/>
<proteinExistence type="predicted"/>
<feature type="region of interest" description="Disordered" evidence="1">
    <location>
        <begin position="512"/>
        <end position="593"/>
    </location>
</feature>
<feature type="transmembrane region" description="Helical" evidence="2">
    <location>
        <begin position="120"/>
        <end position="137"/>
    </location>
</feature>
<dbReference type="AlphaFoldDB" id="A0A2R4WYC9"/>
<dbReference type="InterPro" id="IPR038765">
    <property type="entry name" value="Papain-like_cys_pep_sf"/>
</dbReference>
<dbReference type="PANTHER" id="PTHR42736">
    <property type="entry name" value="PROTEIN-GLUTAMINE GAMMA-GLUTAMYLTRANSFERASE"/>
    <property type="match status" value="1"/>
</dbReference>
<dbReference type="Gene3D" id="3.10.620.30">
    <property type="match status" value="1"/>
</dbReference>
<keyword evidence="5" id="KW-1185">Reference proteome</keyword>
<dbReference type="Pfam" id="PF11992">
    <property type="entry name" value="TgpA_N"/>
    <property type="match status" value="1"/>
</dbReference>